<name>A0A4Z2EE43_9TELE</name>
<proteinExistence type="predicted"/>
<evidence type="ECO:0000313" key="3">
    <source>
        <dbReference type="Proteomes" id="UP000314294"/>
    </source>
</evidence>
<evidence type="ECO:0000313" key="2">
    <source>
        <dbReference type="EMBL" id="TNN27028.1"/>
    </source>
</evidence>
<dbReference type="Proteomes" id="UP000314294">
    <property type="component" value="Unassembled WGS sequence"/>
</dbReference>
<dbReference type="EMBL" id="SRLO01009025">
    <property type="protein sequence ID" value="TNN27028.1"/>
    <property type="molecule type" value="Genomic_DNA"/>
</dbReference>
<evidence type="ECO:0000256" key="1">
    <source>
        <dbReference type="SAM" id="MobiDB-lite"/>
    </source>
</evidence>
<reference evidence="2 3" key="1">
    <citation type="submission" date="2019-03" db="EMBL/GenBank/DDBJ databases">
        <title>First draft genome of Liparis tanakae, snailfish: a comprehensive survey of snailfish specific genes.</title>
        <authorList>
            <person name="Kim W."/>
            <person name="Song I."/>
            <person name="Jeong J.-H."/>
            <person name="Kim D."/>
            <person name="Kim S."/>
            <person name="Ryu S."/>
            <person name="Song J.Y."/>
            <person name="Lee S.K."/>
        </authorList>
    </citation>
    <scope>NUCLEOTIDE SEQUENCE [LARGE SCALE GENOMIC DNA]</scope>
    <source>
        <tissue evidence="2">Muscle</tissue>
    </source>
</reference>
<gene>
    <name evidence="2" type="ORF">EYF80_062829</name>
</gene>
<feature type="region of interest" description="Disordered" evidence="1">
    <location>
        <begin position="27"/>
        <end position="62"/>
    </location>
</feature>
<accession>A0A4Z2EE43</accession>
<protein>
    <submittedName>
        <fullName evidence="2">Uncharacterized protein</fullName>
    </submittedName>
</protein>
<keyword evidence="3" id="KW-1185">Reference proteome</keyword>
<feature type="compositionally biased region" description="Polar residues" evidence="1">
    <location>
        <begin position="39"/>
        <end position="62"/>
    </location>
</feature>
<organism evidence="2 3">
    <name type="scientific">Liparis tanakae</name>
    <name type="common">Tanaka's snailfish</name>
    <dbReference type="NCBI Taxonomy" id="230148"/>
    <lineage>
        <taxon>Eukaryota</taxon>
        <taxon>Metazoa</taxon>
        <taxon>Chordata</taxon>
        <taxon>Craniata</taxon>
        <taxon>Vertebrata</taxon>
        <taxon>Euteleostomi</taxon>
        <taxon>Actinopterygii</taxon>
        <taxon>Neopterygii</taxon>
        <taxon>Teleostei</taxon>
        <taxon>Neoteleostei</taxon>
        <taxon>Acanthomorphata</taxon>
        <taxon>Eupercaria</taxon>
        <taxon>Perciformes</taxon>
        <taxon>Cottioidei</taxon>
        <taxon>Cottales</taxon>
        <taxon>Liparidae</taxon>
        <taxon>Liparis</taxon>
    </lineage>
</organism>
<dbReference type="AlphaFoldDB" id="A0A4Z2EE43"/>
<comment type="caution">
    <text evidence="2">The sequence shown here is derived from an EMBL/GenBank/DDBJ whole genome shotgun (WGS) entry which is preliminary data.</text>
</comment>
<sequence>MDQSESLASERRPWVSAHLCGSGAHEVCGRPSGHGGVSTDGQISSSLTFKTSGLQSGQQHVP</sequence>